<dbReference type="InterPro" id="IPR025487">
    <property type="entry name" value="DUF4379"/>
</dbReference>
<protein>
    <recommendedName>
        <fullName evidence="1">Treble clef zinc finger domain-containing protein</fullName>
    </recommendedName>
</protein>
<proteinExistence type="predicted"/>
<evidence type="ECO:0000259" key="1">
    <source>
        <dbReference type="Pfam" id="PF14311"/>
    </source>
</evidence>
<dbReference type="Pfam" id="PF14311">
    <property type="entry name" value="DUF4379"/>
    <property type="match status" value="1"/>
</dbReference>
<reference evidence="2" key="1">
    <citation type="submission" date="2005-02" db="EMBL/GenBank/DDBJ databases">
        <title>Comparison of the gene clusters for the biosynthesis of aminoglycoside antibiotics gentamicin (Micromonospora echinospora DSM 43036), fortimicin (Micromonospora olivasterospora DSM 43868), kanamycin (Streptomyces kanamyceticus DSM 40500) and istamycin (Streptomyces tenjimariensis ATCC 31603).</title>
        <authorList>
            <person name="Aboshanab K.M."/>
            <person name="Schmidt-Beissner H."/>
            <person name="Wehmeier U.F."/>
            <person name="Welzel K."/>
            <person name="Vente A."/>
            <person name="Piepersberg W."/>
        </authorList>
    </citation>
    <scope>NUCLEOTIDE SEQUENCE</scope>
    <source>
        <strain evidence="2">ATCC 31603</strain>
    </source>
</reference>
<sequence>MSLAEAYPQVAAMWLQERNGGLTPQKATPKMQVAVWWRCAAGHEWQENISTRTTLPKWKNGDVAACRECVGYKVSYTYPDCGHSAMVTPEAAAKKRGRCWKCQQEWWQANETRLKKELSTAAKAAAGRAGELLDAVALPADMPAPLAAEWRWWATKHLQGAIAAEEKLGKEGRTDEVLASVTEMAARLTPTKEKAGRAAATDGVLRLINQAHWAEGWLHQLTGRGPRPVAEQDLQDIALLLAGHLQKWADDAAAQVAQNRADGYGPPGTPEVTKALTAAVLDFNRLVLGPNCLAYRELRLPVVPDGKGRYGRADVVICTPLMPDLVIEIDSRPNPASAQKLAFARDAGAFPLWVRFGEGGVDKIDGVMVLDLREAVRGVREAGEGGGAS</sequence>
<organism evidence="2">
    <name type="scientific">Streptomyces tenjimariensis</name>
    <dbReference type="NCBI Taxonomy" id="29308"/>
    <lineage>
        <taxon>Bacteria</taxon>
        <taxon>Bacillati</taxon>
        <taxon>Actinomycetota</taxon>
        <taxon>Actinomycetes</taxon>
        <taxon>Kitasatosporales</taxon>
        <taxon>Streptomycetaceae</taxon>
        <taxon>Streptomyces</taxon>
    </lineage>
</organism>
<evidence type="ECO:0000313" key="2">
    <source>
        <dbReference type="EMBL" id="CAI59996.1"/>
    </source>
</evidence>
<dbReference type="EMBL" id="AJ845083">
    <property type="protein sequence ID" value="CAI59996.1"/>
    <property type="molecule type" value="Genomic_DNA"/>
</dbReference>
<accession>Q2UZA8</accession>
<feature type="domain" description="Treble clef zinc finger" evidence="1">
    <location>
        <begin position="11"/>
        <end position="71"/>
    </location>
</feature>
<dbReference type="AlphaFoldDB" id="Q2UZA8"/>
<name>Q2UZA8_9ACTN</name>